<accession>A0AAV3RIB2</accession>
<sequence length="375" mass="41335">MSKIYLQLFCFIVVAGAVLVNANDEQIGVYEIKKGDFSIKLSNFGARIMSMFLPDKNGNVADVVLGYDTIHEYMNETKRFGPIVGRVANRIGGAQFTLNGITYKLDANEGNINTIHGGSRGFSQRVWKMEKVVKDGPTPSIIFTYHSADGDEGFPGTVIATVTYAQTAPYKLTITMEAKALNKATPISLAHHSYINLGGHNSGDILSDEVQIFATKYTPMDAKFIPTGEIVPVQGTAYDFLKPQTIKSQMSKLPKGIKGFDINYDMDNVGYNTIKPVAVLRNKNSGRVMKLSSNAPGMQFYTGNSINVKGKGGYQYKDFAALALETLGFPDAVNHPNFPSQIVYPGDVYRHVMEFEFSTLENNKRVDTISSKHEF</sequence>
<dbReference type="NCBIfam" id="NF008277">
    <property type="entry name" value="PRK11055.1"/>
    <property type="match status" value="1"/>
</dbReference>
<dbReference type="PANTHER" id="PTHR10091:SF0">
    <property type="entry name" value="GALACTOSE MUTAROTASE"/>
    <property type="match status" value="1"/>
</dbReference>
<dbReference type="GO" id="GO:0004034">
    <property type="term" value="F:aldose 1-epimerase activity"/>
    <property type="evidence" value="ECO:0007669"/>
    <property type="project" value="UniProtKB-EC"/>
</dbReference>
<evidence type="ECO:0000256" key="3">
    <source>
        <dbReference type="ARBA" id="ARBA00023235"/>
    </source>
</evidence>
<feature type="binding site" evidence="8">
    <location>
        <begin position="192"/>
        <end position="194"/>
    </location>
    <ligand>
        <name>beta-D-galactose</name>
        <dbReference type="ChEBI" id="CHEBI:27667"/>
    </ligand>
</feature>
<comment type="similarity">
    <text evidence="2 5">Belongs to the aldose epimerase family.</text>
</comment>
<dbReference type="AlphaFoldDB" id="A0AAV3RIB2"/>
<evidence type="ECO:0000256" key="1">
    <source>
        <dbReference type="ARBA" id="ARBA00005028"/>
    </source>
</evidence>
<feature type="binding site" evidence="7">
    <location>
        <position position="261"/>
    </location>
    <ligand>
        <name>beta-D-galactose</name>
        <dbReference type="ChEBI" id="CHEBI:27667"/>
    </ligand>
</feature>
<keyword evidence="4 5" id="KW-0119">Carbohydrate metabolism</keyword>
<name>A0AAV3RIB2_LITER</name>
<dbReference type="Proteomes" id="UP001454036">
    <property type="component" value="Unassembled WGS sequence"/>
</dbReference>
<reference evidence="10 11" key="1">
    <citation type="submission" date="2024-01" db="EMBL/GenBank/DDBJ databases">
        <title>The complete chloroplast genome sequence of Lithospermum erythrorhizon: insights into the phylogenetic relationship among Boraginaceae species and the maternal lineages of purple gromwells.</title>
        <authorList>
            <person name="Okada T."/>
            <person name="Watanabe K."/>
        </authorList>
    </citation>
    <scope>NUCLEOTIDE SEQUENCE [LARGE SCALE GENOMIC DNA]</scope>
</reference>
<feature type="active site" description="Proton donor" evidence="6">
    <location>
        <position position="192"/>
    </location>
</feature>
<keyword evidence="9" id="KW-0732">Signal</keyword>
<evidence type="ECO:0000256" key="8">
    <source>
        <dbReference type="PIRSR" id="PIRSR005096-3"/>
    </source>
</evidence>
<evidence type="ECO:0000256" key="9">
    <source>
        <dbReference type="SAM" id="SignalP"/>
    </source>
</evidence>
<dbReference type="EC" id="5.1.3.3" evidence="5"/>
<dbReference type="InterPro" id="IPR047215">
    <property type="entry name" value="Galactose_mutarotase-like"/>
</dbReference>
<evidence type="ECO:0000256" key="2">
    <source>
        <dbReference type="ARBA" id="ARBA00006206"/>
    </source>
</evidence>
<dbReference type="InterPro" id="IPR011013">
    <property type="entry name" value="Gal_mutarotase_sf_dom"/>
</dbReference>
<dbReference type="Pfam" id="PF01263">
    <property type="entry name" value="Aldose_epim"/>
    <property type="match status" value="1"/>
</dbReference>
<protein>
    <recommendedName>
        <fullName evidence="5">Aldose 1-epimerase</fullName>
        <ecNumber evidence="5">5.1.3.3</ecNumber>
    </recommendedName>
</protein>
<evidence type="ECO:0000256" key="5">
    <source>
        <dbReference type="PIRNR" id="PIRNR005096"/>
    </source>
</evidence>
<dbReference type="Gene3D" id="2.70.98.10">
    <property type="match status" value="1"/>
</dbReference>
<comment type="catalytic activity">
    <reaction evidence="5">
        <text>alpha-D-glucose = beta-D-glucose</text>
        <dbReference type="Rhea" id="RHEA:10264"/>
        <dbReference type="ChEBI" id="CHEBI:15903"/>
        <dbReference type="ChEBI" id="CHEBI:17925"/>
        <dbReference type="EC" id="5.1.3.3"/>
    </reaction>
</comment>
<dbReference type="InterPro" id="IPR008183">
    <property type="entry name" value="Aldose_1/G6P_1-epimerase"/>
</dbReference>
<keyword evidence="3 5" id="KW-0413">Isomerase</keyword>
<gene>
    <name evidence="10" type="ORF">LIER_28150</name>
</gene>
<feature type="active site" description="Proton acceptor" evidence="6">
    <location>
        <position position="325"/>
    </location>
</feature>
<feature type="chain" id="PRO_5043943491" description="Aldose 1-epimerase" evidence="9">
    <location>
        <begin position="23"/>
        <end position="375"/>
    </location>
</feature>
<keyword evidence="11" id="KW-1185">Reference proteome</keyword>
<feature type="signal peptide" evidence="9">
    <location>
        <begin position="1"/>
        <end position="22"/>
    </location>
</feature>
<dbReference type="PANTHER" id="PTHR10091">
    <property type="entry name" value="ALDOSE-1-EPIMERASE"/>
    <property type="match status" value="1"/>
</dbReference>
<feature type="binding site" evidence="8">
    <location>
        <begin position="89"/>
        <end position="90"/>
    </location>
    <ligand>
        <name>beta-D-galactose</name>
        <dbReference type="ChEBI" id="CHEBI:27667"/>
    </ligand>
</feature>
<evidence type="ECO:0000313" key="10">
    <source>
        <dbReference type="EMBL" id="GAA0174846.1"/>
    </source>
</evidence>
<dbReference type="InterPro" id="IPR014718">
    <property type="entry name" value="GH-type_carb-bd"/>
</dbReference>
<dbReference type="CDD" id="cd09019">
    <property type="entry name" value="galactose_mutarotase_like"/>
    <property type="match status" value="1"/>
</dbReference>
<dbReference type="EMBL" id="BAABME010009264">
    <property type="protein sequence ID" value="GAA0174846.1"/>
    <property type="molecule type" value="Genomic_DNA"/>
</dbReference>
<evidence type="ECO:0000256" key="7">
    <source>
        <dbReference type="PIRSR" id="PIRSR005096-2"/>
    </source>
</evidence>
<evidence type="ECO:0000256" key="4">
    <source>
        <dbReference type="ARBA" id="ARBA00023277"/>
    </source>
</evidence>
<dbReference type="InterPro" id="IPR015443">
    <property type="entry name" value="Aldose_1-epimerase"/>
</dbReference>
<evidence type="ECO:0000313" key="11">
    <source>
        <dbReference type="Proteomes" id="UP001454036"/>
    </source>
</evidence>
<dbReference type="SUPFAM" id="SSF74650">
    <property type="entry name" value="Galactose mutarotase-like"/>
    <property type="match status" value="1"/>
</dbReference>
<organism evidence="10 11">
    <name type="scientific">Lithospermum erythrorhizon</name>
    <name type="common">Purple gromwell</name>
    <name type="synonym">Lithospermum officinale var. erythrorhizon</name>
    <dbReference type="NCBI Taxonomy" id="34254"/>
    <lineage>
        <taxon>Eukaryota</taxon>
        <taxon>Viridiplantae</taxon>
        <taxon>Streptophyta</taxon>
        <taxon>Embryophyta</taxon>
        <taxon>Tracheophyta</taxon>
        <taxon>Spermatophyta</taxon>
        <taxon>Magnoliopsida</taxon>
        <taxon>eudicotyledons</taxon>
        <taxon>Gunneridae</taxon>
        <taxon>Pentapetalae</taxon>
        <taxon>asterids</taxon>
        <taxon>lamiids</taxon>
        <taxon>Boraginales</taxon>
        <taxon>Boraginaceae</taxon>
        <taxon>Boraginoideae</taxon>
        <taxon>Lithospermeae</taxon>
        <taxon>Lithospermum</taxon>
    </lineage>
</organism>
<comment type="pathway">
    <text evidence="1 5">Carbohydrate metabolism; hexose metabolism.</text>
</comment>
<dbReference type="GO" id="GO:0006006">
    <property type="term" value="P:glucose metabolic process"/>
    <property type="evidence" value="ECO:0007669"/>
    <property type="project" value="TreeGrafter"/>
</dbReference>
<dbReference type="PIRSF" id="PIRSF005096">
    <property type="entry name" value="GALM"/>
    <property type="match status" value="1"/>
</dbReference>
<dbReference type="GO" id="GO:0030246">
    <property type="term" value="F:carbohydrate binding"/>
    <property type="evidence" value="ECO:0007669"/>
    <property type="project" value="InterPro"/>
</dbReference>
<evidence type="ECO:0000256" key="6">
    <source>
        <dbReference type="PIRSR" id="PIRSR005096-1"/>
    </source>
</evidence>
<proteinExistence type="inferred from homology"/>
<dbReference type="GO" id="GO:0033499">
    <property type="term" value="P:galactose catabolic process via UDP-galactose, Leloir pathway"/>
    <property type="evidence" value="ECO:0007669"/>
    <property type="project" value="TreeGrafter"/>
</dbReference>
<comment type="caution">
    <text evidence="10">The sequence shown here is derived from an EMBL/GenBank/DDBJ whole genome shotgun (WGS) entry which is preliminary data.</text>
</comment>